<feature type="non-terminal residue" evidence="1">
    <location>
        <position position="52"/>
    </location>
</feature>
<protein>
    <submittedName>
        <fullName evidence="1">DNA alkylation repair protein</fullName>
    </submittedName>
</protein>
<comment type="caution">
    <text evidence="1">The sequence shown here is derived from an EMBL/GenBank/DDBJ whole genome shotgun (WGS) entry which is preliminary data.</text>
</comment>
<dbReference type="Proteomes" id="UP000547674">
    <property type="component" value="Unassembled WGS sequence"/>
</dbReference>
<sequence length="52" mass="5805">MTAEEVVQALKKKGTKAGVEGMTRYNIPNHRAFGVPMRTMKQFGKEIGKDHS</sequence>
<accession>A0A7Y2E7W1</accession>
<gene>
    <name evidence="1" type="ORF">HKN21_06090</name>
</gene>
<dbReference type="EMBL" id="JABDJR010000228">
    <property type="protein sequence ID" value="NNF06310.1"/>
    <property type="molecule type" value="Genomic_DNA"/>
</dbReference>
<evidence type="ECO:0000313" key="2">
    <source>
        <dbReference type="Proteomes" id="UP000547674"/>
    </source>
</evidence>
<evidence type="ECO:0000313" key="1">
    <source>
        <dbReference type="EMBL" id="NNF06310.1"/>
    </source>
</evidence>
<reference evidence="1 2" key="1">
    <citation type="submission" date="2020-03" db="EMBL/GenBank/DDBJ databases">
        <title>Metabolic flexibility allows generalist bacteria to become dominant in a frequently disturbed ecosystem.</title>
        <authorList>
            <person name="Chen Y.-J."/>
            <person name="Leung P.M."/>
            <person name="Bay S.K."/>
            <person name="Hugenholtz P."/>
            <person name="Kessler A.J."/>
            <person name="Shelley G."/>
            <person name="Waite D.W."/>
            <person name="Cook P.L."/>
            <person name="Greening C."/>
        </authorList>
    </citation>
    <scope>NUCLEOTIDE SEQUENCE [LARGE SCALE GENOMIC DNA]</scope>
    <source>
        <strain evidence="1">SS_bin_28</strain>
    </source>
</reference>
<proteinExistence type="predicted"/>
<organism evidence="1 2">
    <name type="scientific">Eiseniibacteriota bacterium</name>
    <dbReference type="NCBI Taxonomy" id="2212470"/>
    <lineage>
        <taxon>Bacteria</taxon>
        <taxon>Candidatus Eiseniibacteriota</taxon>
    </lineage>
</organism>
<name>A0A7Y2E7W1_UNCEI</name>
<dbReference type="AlphaFoldDB" id="A0A7Y2E7W1"/>